<evidence type="ECO:0000256" key="1">
    <source>
        <dbReference type="ARBA" id="ARBA00005153"/>
    </source>
</evidence>
<dbReference type="PROSITE" id="PS51273">
    <property type="entry name" value="GATASE_TYPE_1"/>
    <property type="match status" value="1"/>
</dbReference>
<dbReference type="Gene3D" id="3.30.300.10">
    <property type="match status" value="2"/>
</dbReference>
<evidence type="ECO:0000313" key="13">
    <source>
        <dbReference type="Proteomes" id="UP000054937"/>
    </source>
</evidence>
<proteinExistence type="predicted"/>
<dbReference type="PROSITE" id="PS51553">
    <property type="entry name" value="GMPS_ATP_PPASE"/>
    <property type="match status" value="1"/>
</dbReference>
<dbReference type="SUPFAM" id="SSF54810">
    <property type="entry name" value="GMP synthetase C-terminal dimerisation domain"/>
    <property type="match status" value="2"/>
</dbReference>
<dbReference type="GO" id="GO:0005829">
    <property type="term" value="C:cytosol"/>
    <property type="evidence" value="ECO:0007669"/>
    <property type="project" value="TreeGrafter"/>
</dbReference>
<sequence length="659" mass="75837">MNVSLTLYGVRKVNHLIKNQWWAVYAHLIANRIRRLGVLAEIFLDDEDFVELQKLHNIKGIIISGGPNSTLDENSPIINKKIFDLQVPILGLCYGHQSICKTFGSKIVPGEVKEYGLATLNIDLNKNSPIFKNLHNQQRIWMSHGDSVISVPEGFEIIGSTQSCEIAALQNLQKQIFSFQYHPEVTHTQNGVQMIKNFLFEICKCDDSQWDPKQYTQSIQNEIQQYIQNKKTGSKIFTLVSGGVDSTVAFTLLNKALGKDLNYGLFINNGLLRKGEFEFVDESIKKLGYDNFHSYDASEIFLNNLKEVYDPEEKRKIIGKTFIEVQRKVLQELNLNPQEWLLGQGTIYPDTIESKGTKHSDLIKTHHNRVEIIQDMINQGNVVEPLQNLYKDEVRAVGLELGLPQNLIWRHPFPGPGLGVRCLCSEFDSVDQEYLQKFHHINKEITKALEEHDINGSILQVKSVGVQGDQRTYRHPACIYAQNIFQNFKQNYKEQKMGEQIKEDEEQNWIWARLEHYSTQLTNKYDEINRVVILLKSRNYDAFAQNDNQNLKLQKVYITEKRISVLQMADHITMKHLIGNNLMKIVWQCPTVLIPLGQGKGESIVLRPVFSQEAMTAEFAKIDFKILEKLATEILDQVQEITEVYYDITNKPPGTIEWE</sequence>
<evidence type="ECO:0000256" key="4">
    <source>
        <dbReference type="ARBA" id="ARBA00022741"/>
    </source>
</evidence>
<dbReference type="AlphaFoldDB" id="A0A0V0R2L1"/>
<evidence type="ECO:0000256" key="5">
    <source>
        <dbReference type="ARBA" id="ARBA00022749"/>
    </source>
</evidence>
<dbReference type="SUPFAM" id="SSF52402">
    <property type="entry name" value="Adenine nucleotide alpha hydrolases-like"/>
    <property type="match status" value="1"/>
</dbReference>
<evidence type="ECO:0000256" key="3">
    <source>
        <dbReference type="ARBA" id="ARBA00022598"/>
    </source>
</evidence>
<organism evidence="12 13">
    <name type="scientific">Pseudocohnilembus persalinus</name>
    <name type="common">Ciliate</name>
    <dbReference type="NCBI Taxonomy" id="266149"/>
    <lineage>
        <taxon>Eukaryota</taxon>
        <taxon>Sar</taxon>
        <taxon>Alveolata</taxon>
        <taxon>Ciliophora</taxon>
        <taxon>Intramacronucleata</taxon>
        <taxon>Oligohymenophorea</taxon>
        <taxon>Scuticociliatia</taxon>
        <taxon>Philasterida</taxon>
        <taxon>Pseudocohnilembidae</taxon>
        <taxon>Pseudocohnilembus</taxon>
    </lineage>
</organism>
<gene>
    <name evidence="12" type="ORF">PPERSA_08051</name>
</gene>
<keyword evidence="3" id="KW-0436">Ligase</keyword>
<dbReference type="Pfam" id="PF00958">
    <property type="entry name" value="GMP_synt_C"/>
    <property type="match status" value="1"/>
</dbReference>
<accession>A0A0V0R2L1</accession>
<dbReference type="InterPro" id="IPR014729">
    <property type="entry name" value="Rossmann-like_a/b/a_fold"/>
</dbReference>
<evidence type="ECO:0000256" key="6">
    <source>
        <dbReference type="ARBA" id="ARBA00022755"/>
    </source>
</evidence>
<dbReference type="EMBL" id="LDAU01000058">
    <property type="protein sequence ID" value="KRX08740.1"/>
    <property type="molecule type" value="Genomic_DNA"/>
</dbReference>
<dbReference type="GO" id="GO:0003921">
    <property type="term" value="F:GMP synthase activity"/>
    <property type="evidence" value="ECO:0007669"/>
    <property type="project" value="InterPro"/>
</dbReference>
<dbReference type="NCBIfam" id="TIGR00888">
    <property type="entry name" value="guaA_Nterm"/>
    <property type="match status" value="1"/>
</dbReference>
<dbReference type="Gene3D" id="3.40.50.880">
    <property type="match status" value="1"/>
</dbReference>
<comment type="pathway">
    <text evidence="1">Purine metabolism; GMP biosynthesis; GMP from XMP (L-Gln route): step 1/1.</text>
</comment>
<dbReference type="CDD" id="cd01742">
    <property type="entry name" value="GATase1_GMP_Synthase"/>
    <property type="match status" value="1"/>
</dbReference>
<evidence type="ECO:0000256" key="7">
    <source>
        <dbReference type="ARBA" id="ARBA00022840"/>
    </source>
</evidence>
<keyword evidence="5 10" id="KW-0332">GMP biosynthesis</keyword>
<keyword evidence="4 10" id="KW-0547">Nucleotide-binding</keyword>
<dbReference type="InParanoid" id="A0A0V0R2L1"/>
<evidence type="ECO:0000256" key="9">
    <source>
        <dbReference type="ARBA" id="ARBA00031356"/>
    </source>
</evidence>
<dbReference type="GO" id="GO:0005524">
    <property type="term" value="F:ATP binding"/>
    <property type="evidence" value="ECO:0007669"/>
    <property type="project" value="UniProtKB-UniRule"/>
</dbReference>
<dbReference type="PRINTS" id="PR00097">
    <property type="entry name" value="ANTSNTHASEII"/>
</dbReference>
<dbReference type="Pfam" id="PF00117">
    <property type="entry name" value="GATase"/>
    <property type="match status" value="1"/>
</dbReference>
<evidence type="ECO:0000256" key="2">
    <source>
        <dbReference type="ARBA" id="ARBA00012746"/>
    </source>
</evidence>
<dbReference type="PRINTS" id="PR00096">
    <property type="entry name" value="GATASE"/>
</dbReference>
<keyword evidence="7 10" id="KW-0067">ATP-binding</keyword>
<dbReference type="FunCoup" id="A0A0V0R2L1">
    <property type="interactions" value="517"/>
</dbReference>
<dbReference type="FunFam" id="3.40.50.880:FF:000047">
    <property type="entry name" value="GMP synthase [glutamine-hydrolyzing] subunit A"/>
    <property type="match status" value="1"/>
</dbReference>
<keyword evidence="6 10" id="KW-0658">Purine biosynthesis</keyword>
<protein>
    <recommendedName>
        <fullName evidence="2">GMP synthase (glutamine-hydrolyzing)</fullName>
        <ecNumber evidence="2">6.3.5.2</ecNumber>
    </recommendedName>
    <alternativeName>
        <fullName evidence="9">Glutamine amidotransferase</fullName>
    </alternativeName>
</protein>
<dbReference type="InterPro" id="IPR022310">
    <property type="entry name" value="NAD/GMP_synthase"/>
</dbReference>
<dbReference type="Gene3D" id="3.40.50.620">
    <property type="entry name" value="HUPs"/>
    <property type="match status" value="1"/>
</dbReference>
<dbReference type="UniPathway" id="UPA00189">
    <property type="reaction ID" value="UER00296"/>
</dbReference>
<name>A0A0V0R2L1_PSEPJ</name>
<keyword evidence="13" id="KW-1185">Reference proteome</keyword>
<dbReference type="OrthoDB" id="1724632at2759"/>
<dbReference type="InterPro" id="IPR017926">
    <property type="entry name" value="GATASE"/>
</dbReference>
<dbReference type="EC" id="6.3.5.2" evidence="2"/>
<evidence type="ECO:0000256" key="10">
    <source>
        <dbReference type="PROSITE-ProRule" id="PRU00886"/>
    </source>
</evidence>
<dbReference type="OMA" id="VVMSHFD"/>
<dbReference type="SUPFAM" id="SSF52317">
    <property type="entry name" value="Class I glutamine amidotransferase-like"/>
    <property type="match status" value="1"/>
</dbReference>
<dbReference type="Pfam" id="PF02540">
    <property type="entry name" value="NAD_synthase"/>
    <property type="match status" value="1"/>
</dbReference>
<dbReference type="NCBIfam" id="NF000848">
    <property type="entry name" value="PRK00074.1"/>
    <property type="match status" value="1"/>
</dbReference>
<evidence type="ECO:0000313" key="12">
    <source>
        <dbReference type="EMBL" id="KRX08740.1"/>
    </source>
</evidence>
<dbReference type="Proteomes" id="UP000054937">
    <property type="component" value="Unassembled WGS sequence"/>
</dbReference>
<feature type="binding site" evidence="10">
    <location>
        <begin position="241"/>
        <end position="247"/>
    </location>
    <ligand>
        <name>ATP</name>
        <dbReference type="ChEBI" id="CHEBI:30616"/>
    </ligand>
</feature>
<dbReference type="PANTHER" id="PTHR11922:SF2">
    <property type="entry name" value="GMP SYNTHASE [GLUTAMINE-HYDROLYZING]"/>
    <property type="match status" value="1"/>
</dbReference>
<dbReference type="CDD" id="cd01997">
    <property type="entry name" value="GMP_synthase_C"/>
    <property type="match status" value="1"/>
</dbReference>
<dbReference type="PANTHER" id="PTHR11922">
    <property type="entry name" value="GMP SYNTHASE-RELATED"/>
    <property type="match status" value="1"/>
</dbReference>
<dbReference type="InterPro" id="IPR029062">
    <property type="entry name" value="Class_I_gatase-like"/>
</dbReference>
<dbReference type="InterPro" id="IPR001674">
    <property type="entry name" value="GMP_synth_C"/>
</dbReference>
<reference evidence="12 13" key="1">
    <citation type="journal article" date="2015" name="Sci. Rep.">
        <title>Genome of the facultative scuticociliatosis pathogen Pseudocohnilembus persalinus provides insight into its virulence through horizontal gene transfer.</title>
        <authorList>
            <person name="Xiong J."/>
            <person name="Wang G."/>
            <person name="Cheng J."/>
            <person name="Tian M."/>
            <person name="Pan X."/>
            <person name="Warren A."/>
            <person name="Jiang C."/>
            <person name="Yuan D."/>
            <person name="Miao W."/>
        </authorList>
    </citation>
    <scope>NUCLEOTIDE SEQUENCE [LARGE SCALE GENOMIC DNA]</scope>
    <source>
        <strain evidence="12">36N120E</strain>
    </source>
</reference>
<keyword evidence="8" id="KW-0315">Glutamine amidotransferase</keyword>
<feature type="domain" description="GMPS ATP-PPase" evidence="11">
    <location>
        <begin position="210"/>
        <end position="410"/>
    </location>
</feature>
<dbReference type="InterPro" id="IPR004739">
    <property type="entry name" value="GMP_synth_GATase"/>
</dbReference>
<evidence type="ECO:0000256" key="8">
    <source>
        <dbReference type="ARBA" id="ARBA00022962"/>
    </source>
</evidence>
<dbReference type="InterPro" id="IPR025777">
    <property type="entry name" value="GMPS_ATP_PPase_dom"/>
</dbReference>
<evidence type="ECO:0000259" key="11">
    <source>
        <dbReference type="PROSITE" id="PS51553"/>
    </source>
</evidence>
<comment type="caution">
    <text evidence="12">The sequence shown here is derived from an EMBL/GenBank/DDBJ whole genome shotgun (WGS) entry which is preliminary data.</text>
</comment>